<evidence type="ECO:0000313" key="2">
    <source>
        <dbReference type="EMBL" id="KAE9543551.1"/>
    </source>
</evidence>
<name>A0A6G0U354_APHGL</name>
<dbReference type="Proteomes" id="UP000475862">
    <property type="component" value="Unassembled WGS sequence"/>
</dbReference>
<reference evidence="2 3" key="1">
    <citation type="submission" date="2019-08" db="EMBL/GenBank/DDBJ databases">
        <title>The genome of the soybean aphid Biotype 1, its phylome, world population structure and adaptation to the North American continent.</title>
        <authorList>
            <person name="Giordano R."/>
            <person name="Donthu R.K."/>
            <person name="Hernandez A.G."/>
            <person name="Wright C.L."/>
            <person name="Zimin A.V."/>
        </authorList>
    </citation>
    <scope>NUCLEOTIDE SEQUENCE [LARGE SCALE GENOMIC DNA]</scope>
    <source>
        <tissue evidence="2">Whole aphids</tissue>
    </source>
</reference>
<dbReference type="AlphaFoldDB" id="A0A6G0U354"/>
<proteinExistence type="predicted"/>
<gene>
    <name evidence="2" type="ORF">AGLY_002351</name>
</gene>
<protein>
    <recommendedName>
        <fullName evidence="4">Transmembrane protein</fullName>
    </recommendedName>
</protein>
<organism evidence="2 3">
    <name type="scientific">Aphis glycines</name>
    <name type="common">Soybean aphid</name>
    <dbReference type="NCBI Taxonomy" id="307491"/>
    <lineage>
        <taxon>Eukaryota</taxon>
        <taxon>Metazoa</taxon>
        <taxon>Ecdysozoa</taxon>
        <taxon>Arthropoda</taxon>
        <taxon>Hexapoda</taxon>
        <taxon>Insecta</taxon>
        <taxon>Pterygota</taxon>
        <taxon>Neoptera</taxon>
        <taxon>Paraneoptera</taxon>
        <taxon>Hemiptera</taxon>
        <taxon>Sternorrhyncha</taxon>
        <taxon>Aphidomorpha</taxon>
        <taxon>Aphidoidea</taxon>
        <taxon>Aphididae</taxon>
        <taxon>Aphidini</taxon>
        <taxon>Aphis</taxon>
        <taxon>Aphis</taxon>
    </lineage>
</organism>
<dbReference type="OrthoDB" id="6628395at2759"/>
<accession>A0A6G0U354</accession>
<keyword evidence="1" id="KW-0812">Transmembrane</keyword>
<keyword evidence="1" id="KW-1133">Transmembrane helix</keyword>
<comment type="caution">
    <text evidence="2">The sequence shown here is derived from an EMBL/GenBank/DDBJ whole genome shotgun (WGS) entry which is preliminary data.</text>
</comment>
<dbReference type="EMBL" id="VYZN01000008">
    <property type="protein sequence ID" value="KAE9543551.1"/>
    <property type="molecule type" value="Genomic_DNA"/>
</dbReference>
<dbReference type="Pfam" id="PF24664">
    <property type="entry name" value="Monjiviricetes_fusion"/>
    <property type="match status" value="1"/>
</dbReference>
<evidence type="ECO:0000256" key="1">
    <source>
        <dbReference type="SAM" id="Phobius"/>
    </source>
</evidence>
<evidence type="ECO:0000313" key="3">
    <source>
        <dbReference type="Proteomes" id="UP000475862"/>
    </source>
</evidence>
<evidence type="ECO:0008006" key="4">
    <source>
        <dbReference type="Google" id="ProtNLM"/>
    </source>
</evidence>
<keyword evidence="1" id="KW-0472">Membrane</keyword>
<keyword evidence="3" id="KW-1185">Reference proteome</keyword>
<feature type="transmembrane region" description="Helical" evidence="1">
    <location>
        <begin position="98"/>
        <end position="117"/>
    </location>
</feature>
<sequence length="172" mass="20166">MKQFQQYLVLPQEIEASQKKLARQTMGFTIMDHRLNLNSLIDENTISNMVDNKLKKMWGWFTVFGEFISGLLGIFFTWKIILNCTNTGINIYLLYKTFGLRIKLIAGIFTSVTHFIMHNARKQEEQQPKQHKQQDQPLLILNQNHNSQGRINKSIINSKQKIIYPNIRKLSI</sequence>
<feature type="transmembrane region" description="Helical" evidence="1">
    <location>
        <begin position="57"/>
        <end position="78"/>
    </location>
</feature>